<evidence type="ECO:0000313" key="3">
    <source>
        <dbReference type="RefSeq" id="XP_030745441.1"/>
    </source>
</evidence>
<protein>
    <submittedName>
        <fullName evidence="3">Uncharacterized protein LOC115874418</fullName>
    </submittedName>
</protein>
<proteinExistence type="inferred from homology"/>
<dbReference type="OrthoDB" id="2163395at2759"/>
<dbReference type="InterPro" id="IPR038792">
    <property type="entry name" value="CFAP97D1/2"/>
</dbReference>
<comment type="similarity">
    <text evidence="1">Belongs to the CFAP97 family.</text>
</comment>
<dbReference type="Proteomes" id="UP000504635">
    <property type="component" value="Unplaced"/>
</dbReference>
<organism evidence="2 3">
    <name type="scientific">Sitophilus oryzae</name>
    <name type="common">Rice weevil</name>
    <name type="synonym">Curculio oryzae</name>
    <dbReference type="NCBI Taxonomy" id="7048"/>
    <lineage>
        <taxon>Eukaryota</taxon>
        <taxon>Metazoa</taxon>
        <taxon>Ecdysozoa</taxon>
        <taxon>Arthropoda</taxon>
        <taxon>Hexapoda</taxon>
        <taxon>Insecta</taxon>
        <taxon>Pterygota</taxon>
        <taxon>Neoptera</taxon>
        <taxon>Endopterygota</taxon>
        <taxon>Coleoptera</taxon>
        <taxon>Polyphaga</taxon>
        <taxon>Cucujiformia</taxon>
        <taxon>Curculionidae</taxon>
        <taxon>Dryophthorinae</taxon>
        <taxon>Sitophilus</taxon>
    </lineage>
</organism>
<dbReference type="PANTHER" id="PTHR33768">
    <property type="entry name" value="MIP11318P"/>
    <property type="match status" value="1"/>
</dbReference>
<dbReference type="RefSeq" id="XP_030745441.1">
    <property type="nucleotide sequence ID" value="XM_030889581.1"/>
</dbReference>
<name>A0A6J2X2I1_SITOR</name>
<dbReference type="AlphaFoldDB" id="A0A6J2X2I1"/>
<dbReference type="InterPro" id="IPR029488">
    <property type="entry name" value="Hmw/CFAP97"/>
</dbReference>
<dbReference type="PANTHER" id="PTHR33768:SF3">
    <property type="entry name" value="MIP11318P"/>
    <property type="match status" value="1"/>
</dbReference>
<reference evidence="3" key="1">
    <citation type="submission" date="2025-08" db="UniProtKB">
        <authorList>
            <consortium name="RefSeq"/>
        </authorList>
    </citation>
    <scope>IDENTIFICATION</scope>
    <source>
        <tissue evidence="3">Gonads</tissue>
    </source>
</reference>
<dbReference type="InParanoid" id="A0A6J2X2I1"/>
<evidence type="ECO:0000313" key="2">
    <source>
        <dbReference type="Proteomes" id="UP000504635"/>
    </source>
</evidence>
<dbReference type="KEGG" id="soy:115874418"/>
<dbReference type="Pfam" id="PF13879">
    <property type="entry name" value="Hmw_CFAP97"/>
    <property type="match status" value="1"/>
</dbReference>
<accession>A0A6J2X2I1</accession>
<gene>
    <name evidence="3" type="primary">LOC115874418</name>
</gene>
<dbReference type="GeneID" id="115874418"/>
<evidence type="ECO:0000256" key="1">
    <source>
        <dbReference type="ARBA" id="ARBA00008315"/>
    </source>
</evidence>
<keyword evidence="2" id="KW-1185">Reference proteome</keyword>
<sequence length="267" mass="30945">MISSKEKLLSLPWQQRKYENHKRKIQTAVPVVDNKSPPHRRHVAVKLKKLQKEDERSRRIEKDNLILLRRLNHIMTNHWLDNYLPPQPNFLNRVKIFETEDDSGIDIVELARSIDLDMEEIEDKSSKEISYRKLKCIACSPIKILEPINVPEERVPWEPQKKKIGRSRSVPPRRSVIFPSIVDKPKSAAVANVKQKSEPEVKETTKTTRVKTREKPALRYTDPSRITLTRGSLKLSLNFPVDTVVNIDRKQVISSLCKCSSHVAVKI</sequence>